<dbReference type="GO" id="GO:0016020">
    <property type="term" value="C:membrane"/>
    <property type="evidence" value="ECO:0007669"/>
    <property type="project" value="UniProtKB-SubCell"/>
</dbReference>
<feature type="transmembrane region" description="Helical" evidence="7">
    <location>
        <begin position="555"/>
        <end position="574"/>
    </location>
</feature>
<evidence type="ECO:0000313" key="9">
    <source>
        <dbReference type="Proteomes" id="UP000284706"/>
    </source>
</evidence>
<feature type="transmembrane region" description="Helical" evidence="7">
    <location>
        <begin position="359"/>
        <end position="384"/>
    </location>
</feature>
<dbReference type="FunCoup" id="A0A409VXY4">
    <property type="interactions" value="396"/>
</dbReference>
<organism evidence="8 9">
    <name type="scientific">Gymnopilus dilepis</name>
    <dbReference type="NCBI Taxonomy" id="231916"/>
    <lineage>
        <taxon>Eukaryota</taxon>
        <taxon>Fungi</taxon>
        <taxon>Dikarya</taxon>
        <taxon>Basidiomycota</taxon>
        <taxon>Agaricomycotina</taxon>
        <taxon>Agaricomycetes</taxon>
        <taxon>Agaricomycetidae</taxon>
        <taxon>Agaricales</taxon>
        <taxon>Agaricineae</taxon>
        <taxon>Hymenogastraceae</taxon>
        <taxon>Gymnopilus</taxon>
    </lineage>
</organism>
<dbReference type="PANTHER" id="PTHR10766:SF111">
    <property type="entry name" value="TRANSMEMBRANE 9 SUPERFAMILY MEMBER 2"/>
    <property type="match status" value="1"/>
</dbReference>
<dbReference type="Proteomes" id="UP000284706">
    <property type="component" value="Unassembled WGS sequence"/>
</dbReference>
<evidence type="ECO:0000256" key="3">
    <source>
        <dbReference type="ARBA" id="ARBA00022692"/>
    </source>
</evidence>
<feature type="transmembrane region" description="Helical" evidence="7">
    <location>
        <begin position="483"/>
        <end position="505"/>
    </location>
</feature>
<feature type="signal peptide" evidence="7">
    <location>
        <begin position="1"/>
        <end position="19"/>
    </location>
</feature>
<dbReference type="GO" id="GO:0007034">
    <property type="term" value="P:vacuolar transport"/>
    <property type="evidence" value="ECO:0007669"/>
    <property type="project" value="TreeGrafter"/>
</dbReference>
<feature type="transmembrane region" description="Helical" evidence="7">
    <location>
        <begin position="586"/>
        <end position="615"/>
    </location>
</feature>
<feature type="transmembrane region" description="Helical" evidence="7">
    <location>
        <begin position="396"/>
        <end position="419"/>
    </location>
</feature>
<feature type="transmembrane region" description="Helical" evidence="7">
    <location>
        <begin position="517"/>
        <end position="543"/>
    </location>
</feature>
<dbReference type="GO" id="GO:0072657">
    <property type="term" value="P:protein localization to membrane"/>
    <property type="evidence" value="ECO:0007669"/>
    <property type="project" value="TreeGrafter"/>
</dbReference>
<dbReference type="PANTHER" id="PTHR10766">
    <property type="entry name" value="TRANSMEMBRANE 9 SUPERFAMILY PROTEIN"/>
    <property type="match status" value="1"/>
</dbReference>
<evidence type="ECO:0000256" key="5">
    <source>
        <dbReference type="ARBA" id="ARBA00022989"/>
    </source>
</evidence>
<protein>
    <recommendedName>
        <fullName evidence="7">Transmembrane 9 superfamily member</fullName>
    </recommendedName>
</protein>
<dbReference type="STRING" id="231916.A0A409VXY4"/>
<accession>A0A409VXY4</accession>
<sequence>MAGLVSVLLLFSTFLSVRSFYLPGAAPHNYAEGEKVELFVNALTPMRSATNDKITDDYYNPKFRFCEPEGGPKQQPESLGSILFGDRIFNSPYDIRMLQDNDTCKTLCVASEVTAEEAKFINDRIREDYALNWLIDGLPAAEMKIESKTKELFFDMGFNLGNNEGKHQNLPALNNHYEIVLRYHKPTSDSFRVVGVLVWPASIGGAQTATPNCDVRNSQPLILSEDHSQDVRYTYRVSWNESDTPWATRWDNYLHIFDPRIHWFSLINSLVVVVLLCAMVSMILFRSVSRDINRYNAIDVSEDVQEDWGWKLIHGEVFRSPPNALLLSIFAGNGSQLTAMAAVTLVFALLGFLSPSNRGSLATVMMVCWTFFGSIGGYVSSRVYASLGGTNRRKNAFLTATALPTLIFIVVFLLNFFLLSAGSSGAVPFGTMVLIIVLWFGISAPLSAVGSYFGARHGTIQHPVRVNPIPRQIPPGPKYLRPWVAMLLSGILPFGAAFVELYFVMSSLFASRAYYAFGFLALTAGVVALTTATVTILFTYFLLCAEEYRWQWRSFLIGGGSAVWILAYGLFYWATQLKLQSLTSVLLYLGYLFLISLLDFLVTGTIGFFAAYWAVRKLYSAIRID</sequence>
<comment type="similarity">
    <text evidence="2 7">Belongs to the nonaspanin (TM9SF) (TC 9.A.2) family.</text>
</comment>
<evidence type="ECO:0000256" key="7">
    <source>
        <dbReference type="RuleBase" id="RU363079"/>
    </source>
</evidence>
<evidence type="ECO:0000256" key="1">
    <source>
        <dbReference type="ARBA" id="ARBA00004141"/>
    </source>
</evidence>
<evidence type="ECO:0000256" key="6">
    <source>
        <dbReference type="ARBA" id="ARBA00023136"/>
    </source>
</evidence>
<proteinExistence type="inferred from homology"/>
<gene>
    <name evidence="8" type="ORF">CVT26_011623</name>
</gene>
<keyword evidence="5 7" id="KW-1133">Transmembrane helix</keyword>
<dbReference type="GO" id="GO:0005737">
    <property type="term" value="C:cytoplasm"/>
    <property type="evidence" value="ECO:0007669"/>
    <property type="project" value="UniProtKB-ARBA"/>
</dbReference>
<dbReference type="OrthoDB" id="1666796at2759"/>
<feature type="transmembrane region" description="Helical" evidence="7">
    <location>
        <begin position="324"/>
        <end position="353"/>
    </location>
</feature>
<feature type="transmembrane region" description="Helical" evidence="7">
    <location>
        <begin position="263"/>
        <end position="285"/>
    </location>
</feature>
<dbReference type="SUPFAM" id="SSF103473">
    <property type="entry name" value="MFS general substrate transporter"/>
    <property type="match status" value="1"/>
</dbReference>
<comment type="subcellular location">
    <subcellularLocation>
        <location evidence="1">Membrane</location>
        <topology evidence="1">Multi-pass membrane protein</topology>
    </subcellularLocation>
</comment>
<keyword evidence="4 7" id="KW-0732">Signal</keyword>
<dbReference type="InterPro" id="IPR004240">
    <property type="entry name" value="EMP70"/>
</dbReference>
<name>A0A409VXY4_9AGAR</name>
<comment type="caution">
    <text evidence="8">The sequence shown here is derived from an EMBL/GenBank/DDBJ whole genome shotgun (WGS) entry which is preliminary data.</text>
</comment>
<keyword evidence="9" id="KW-1185">Reference proteome</keyword>
<reference evidence="8 9" key="1">
    <citation type="journal article" date="2018" name="Evol. Lett.">
        <title>Horizontal gene cluster transfer increased hallucinogenic mushroom diversity.</title>
        <authorList>
            <person name="Reynolds H.T."/>
            <person name="Vijayakumar V."/>
            <person name="Gluck-Thaler E."/>
            <person name="Korotkin H.B."/>
            <person name="Matheny P.B."/>
            <person name="Slot J.C."/>
        </authorList>
    </citation>
    <scope>NUCLEOTIDE SEQUENCE [LARGE SCALE GENOMIC DNA]</scope>
    <source>
        <strain evidence="8 9">SRW20</strain>
    </source>
</reference>
<dbReference type="Pfam" id="PF02990">
    <property type="entry name" value="EMP70"/>
    <property type="match status" value="1"/>
</dbReference>
<keyword evidence="3 7" id="KW-0812">Transmembrane</keyword>
<dbReference type="EMBL" id="NHYE01005516">
    <property type="protein sequence ID" value="PPQ71083.1"/>
    <property type="molecule type" value="Genomic_DNA"/>
</dbReference>
<evidence type="ECO:0000256" key="4">
    <source>
        <dbReference type="ARBA" id="ARBA00022729"/>
    </source>
</evidence>
<dbReference type="AlphaFoldDB" id="A0A409VXY4"/>
<feature type="transmembrane region" description="Helical" evidence="7">
    <location>
        <begin position="431"/>
        <end position="455"/>
    </location>
</feature>
<keyword evidence="6 7" id="KW-0472">Membrane</keyword>
<dbReference type="InParanoid" id="A0A409VXY4"/>
<evidence type="ECO:0000313" key="8">
    <source>
        <dbReference type="EMBL" id="PPQ71083.1"/>
    </source>
</evidence>
<dbReference type="InterPro" id="IPR036259">
    <property type="entry name" value="MFS_trans_sf"/>
</dbReference>
<evidence type="ECO:0000256" key="2">
    <source>
        <dbReference type="ARBA" id="ARBA00005227"/>
    </source>
</evidence>
<feature type="chain" id="PRO_5018808298" description="Transmembrane 9 superfamily member" evidence="7">
    <location>
        <begin position="20"/>
        <end position="625"/>
    </location>
</feature>